<evidence type="ECO:0000259" key="1">
    <source>
        <dbReference type="PROSITE" id="PS50995"/>
    </source>
</evidence>
<reference evidence="3" key="1">
    <citation type="journal article" date="2019" name="Int. J. Syst. Evol. Microbiol.">
        <title>The Global Catalogue of Microorganisms (GCM) 10K type strain sequencing project: providing services to taxonomists for standard genome sequencing and annotation.</title>
        <authorList>
            <consortium name="The Broad Institute Genomics Platform"/>
            <consortium name="The Broad Institute Genome Sequencing Center for Infectious Disease"/>
            <person name="Wu L."/>
            <person name="Ma J."/>
        </authorList>
    </citation>
    <scope>NUCLEOTIDE SEQUENCE [LARGE SCALE GENOMIC DNA]</scope>
    <source>
        <strain evidence="3">JCM 9371</strain>
    </source>
</reference>
<dbReference type="SUPFAM" id="SSF46785">
    <property type="entry name" value="Winged helix' DNA-binding domain"/>
    <property type="match status" value="1"/>
</dbReference>
<dbReference type="Proteomes" id="UP001597063">
    <property type="component" value="Unassembled WGS sequence"/>
</dbReference>
<dbReference type="InterPro" id="IPR036390">
    <property type="entry name" value="WH_DNA-bd_sf"/>
</dbReference>
<sequence>MADDYYDVWLDILGRVSGPRFVDLLLDRAGVTLDPDLCRYLIYTDLRGPIGVLELAELAEHNHPKASRSLARLEQLGLITRAPASHDRRIKTASITAEGRRIVDAINQGRRRLLEEAFAGWSDHDRTELARLTRRFTDSMVALMERQQPTPPDTTPTSDADI</sequence>
<dbReference type="EMBL" id="JBHTGP010000017">
    <property type="protein sequence ID" value="MFD0689477.1"/>
    <property type="molecule type" value="Genomic_DNA"/>
</dbReference>
<evidence type="ECO:0000313" key="2">
    <source>
        <dbReference type="EMBL" id="MFD0689477.1"/>
    </source>
</evidence>
<dbReference type="PANTHER" id="PTHR33164">
    <property type="entry name" value="TRANSCRIPTIONAL REGULATOR, MARR FAMILY"/>
    <property type="match status" value="1"/>
</dbReference>
<dbReference type="InterPro" id="IPR000835">
    <property type="entry name" value="HTH_MarR-typ"/>
</dbReference>
<dbReference type="SMART" id="SM00347">
    <property type="entry name" value="HTH_MARR"/>
    <property type="match status" value="1"/>
</dbReference>
<dbReference type="Gene3D" id="1.10.10.10">
    <property type="entry name" value="Winged helix-like DNA-binding domain superfamily/Winged helix DNA-binding domain"/>
    <property type="match status" value="1"/>
</dbReference>
<comment type="caution">
    <text evidence="2">The sequence shown here is derived from an EMBL/GenBank/DDBJ whole genome shotgun (WGS) entry which is preliminary data.</text>
</comment>
<gene>
    <name evidence="2" type="ORF">ACFQZM_33670</name>
</gene>
<dbReference type="PANTHER" id="PTHR33164:SF57">
    <property type="entry name" value="MARR-FAMILY TRANSCRIPTIONAL REGULATOR"/>
    <property type="match status" value="1"/>
</dbReference>
<dbReference type="InterPro" id="IPR039422">
    <property type="entry name" value="MarR/SlyA-like"/>
</dbReference>
<dbReference type="PROSITE" id="PS50995">
    <property type="entry name" value="HTH_MARR_2"/>
    <property type="match status" value="1"/>
</dbReference>
<organism evidence="2 3">
    <name type="scientific">Actinomadura fibrosa</name>
    <dbReference type="NCBI Taxonomy" id="111802"/>
    <lineage>
        <taxon>Bacteria</taxon>
        <taxon>Bacillati</taxon>
        <taxon>Actinomycetota</taxon>
        <taxon>Actinomycetes</taxon>
        <taxon>Streptosporangiales</taxon>
        <taxon>Thermomonosporaceae</taxon>
        <taxon>Actinomadura</taxon>
    </lineage>
</organism>
<protein>
    <submittedName>
        <fullName evidence="2">MarR family winged helix-turn-helix transcriptional regulator</fullName>
    </submittedName>
</protein>
<dbReference type="RefSeq" id="WP_131763674.1">
    <property type="nucleotide sequence ID" value="NZ_CAACUY010000379.1"/>
</dbReference>
<dbReference type="PRINTS" id="PR00598">
    <property type="entry name" value="HTHMARR"/>
</dbReference>
<name>A0ABW2XT80_9ACTN</name>
<evidence type="ECO:0000313" key="3">
    <source>
        <dbReference type="Proteomes" id="UP001597063"/>
    </source>
</evidence>
<feature type="domain" description="HTH marR-type" evidence="1">
    <location>
        <begin position="1"/>
        <end position="138"/>
    </location>
</feature>
<keyword evidence="3" id="KW-1185">Reference proteome</keyword>
<proteinExistence type="predicted"/>
<dbReference type="Pfam" id="PF12802">
    <property type="entry name" value="MarR_2"/>
    <property type="match status" value="1"/>
</dbReference>
<accession>A0ABW2XT80</accession>
<dbReference type="InterPro" id="IPR036388">
    <property type="entry name" value="WH-like_DNA-bd_sf"/>
</dbReference>